<dbReference type="Proteomes" id="UP000186817">
    <property type="component" value="Unassembled WGS sequence"/>
</dbReference>
<feature type="region of interest" description="Disordered" evidence="1">
    <location>
        <begin position="1"/>
        <end position="42"/>
    </location>
</feature>
<evidence type="ECO:0000313" key="2">
    <source>
        <dbReference type="EMBL" id="OLP94334.1"/>
    </source>
</evidence>
<protein>
    <submittedName>
        <fullName evidence="2">Uncharacterized protein</fullName>
    </submittedName>
</protein>
<gene>
    <name evidence="2" type="ORF">AK812_SmicGene23636</name>
</gene>
<evidence type="ECO:0000313" key="3">
    <source>
        <dbReference type="Proteomes" id="UP000186817"/>
    </source>
</evidence>
<feature type="region of interest" description="Disordered" evidence="1">
    <location>
        <begin position="364"/>
        <end position="385"/>
    </location>
</feature>
<dbReference type="AlphaFoldDB" id="A0A1Q9DGL4"/>
<evidence type="ECO:0000256" key="1">
    <source>
        <dbReference type="SAM" id="MobiDB-lite"/>
    </source>
</evidence>
<feature type="region of interest" description="Disordered" evidence="1">
    <location>
        <begin position="666"/>
        <end position="691"/>
    </location>
</feature>
<name>A0A1Q9DGL4_SYMMI</name>
<sequence>MEVDSSNEEEEFEIIEEDPQQSSSDMAGSTSGATADSAASIQQCLPSEAVELTPGDLLQRKVGSPAVMVEQYEVQLRADPDEEVWCMALGQAHRNIDGHGSEVNASQGEPTSGPAWRIALPYQRALSPATGRKVGMVLTMQELRGSLPPGPYSLVLPSMGPKKKKKHRQNWVPPPPLDSSIIVDPNAFVSGADIVITGGGQHYVQREVVSRAPAEDDGLHPSLRWRLRPPPLTVYSARFVLGWQSLATLVPPKPAKKTDQKGQAGESQVATRLWKGVRRVNKAGDLLLRTPVTARQIPKEPDTPPPGWTGASAAATVAEQKHSDEKSVLPARKRRRARSPSTERLPATGSCTLQVGTVTLQTNDEVYRPASRKNKKATTQAVNEPDVLQEAAAAEEKQETQSAPTADSIFQDLVEVVVEDIAVPDSSRTSMAESSGAEKPPAPTETTGPSTGRTGRDTAARQKTKPATGRPLKPPRVPKSIWFDFDDDHQGPTSPVLPAAAPAKRKRASRRQMFQTVLRISAVNRAADDAMQIDVPENPGSSRRPYHSALLAICNVTFLWTDSFGEPNHLLRPMATLPVPPSREVYSDSTASGVLAQDMIRPLLSKAEPASTVSGQLTEHKVFQCRAPPSCHCTPLDFSAVQLQASRVSGLEDPPRLETSIPATTLPYATGEGHSTTNSHNHSEETPLLQGWPDSYQVSTLMLKYPKREIADKDR</sequence>
<dbReference type="OrthoDB" id="415357at2759"/>
<feature type="compositionally biased region" description="Low complexity" evidence="1">
    <location>
        <begin position="27"/>
        <end position="40"/>
    </location>
</feature>
<keyword evidence="3" id="KW-1185">Reference proteome</keyword>
<feature type="compositionally biased region" description="Acidic residues" evidence="1">
    <location>
        <begin position="1"/>
        <end position="19"/>
    </location>
</feature>
<reference evidence="2 3" key="1">
    <citation type="submission" date="2016-02" db="EMBL/GenBank/DDBJ databases">
        <title>Genome analysis of coral dinoflagellate symbionts highlights evolutionary adaptations to a symbiotic lifestyle.</title>
        <authorList>
            <person name="Aranda M."/>
            <person name="Li Y."/>
            <person name="Liew Y.J."/>
            <person name="Baumgarten S."/>
            <person name="Simakov O."/>
            <person name="Wilson M."/>
            <person name="Piel J."/>
            <person name="Ashoor H."/>
            <person name="Bougouffa S."/>
            <person name="Bajic V.B."/>
            <person name="Ryu T."/>
            <person name="Ravasi T."/>
            <person name="Bayer T."/>
            <person name="Micklem G."/>
            <person name="Kim H."/>
            <person name="Bhak J."/>
            <person name="Lajeunesse T.C."/>
            <person name="Voolstra C.R."/>
        </authorList>
    </citation>
    <scope>NUCLEOTIDE SEQUENCE [LARGE SCALE GENOMIC DNA]</scope>
    <source>
        <strain evidence="2 3">CCMP2467</strain>
    </source>
</reference>
<comment type="caution">
    <text evidence="2">The sequence shown here is derived from an EMBL/GenBank/DDBJ whole genome shotgun (WGS) entry which is preliminary data.</text>
</comment>
<proteinExistence type="predicted"/>
<feature type="region of interest" description="Disordered" evidence="1">
    <location>
        <begin position="295"/>
        <end position="350"/>
    </location>
</feature>
<feature type="compositionally biased region" description="Polar residues" evidence="1">
    <location>
        <begin position="444"/>
        <end position="453"/>
    </location>
</feature>
<organism evidence="2 3">
    <name type="scientific">Symbiodinium microadriaticum</name>
    <name type="common">Dinoflagellate</name>
    <name type="synonym">Zooxanthella microadriatica</name>
    <dbReference type="NCBI Taxonomy" id="2951"/>
    <lineage>
        <taxon>Eukaryota</taxon>
        <taxon>Sar</taxon>
        <taxon>Alveolata</taxon>
        <taxon>Dinophyceae</taxon>
        <taxon>Suessiales</taxon>
        <taxon>Symbiodiniaceae</taxon>
        <taxon>Symbiodinium</taxon>
    </lineage>
</organism>
<accession>A0A1Q9DGL4</accession>
<feature type="region of interest" description="Disordered" evidence="1">
    <location>
        <begin position="425"/>
        <end position="510"/>
    </location>
</feature>
<dbReference type="EMBL" id="LSRX01000547">
    <property type="protein sequence ID" value="OLP94334.1"/>
    <property type="molecule type" value="Genomic_DNA"/>
</dbReference>